<protein>
    <submittedName>
        <fullName evidence="1">Uncharacterized protein</fullName>
    </submittedName>
</protein>
<organism evidence="1 2">
    <name type="scientific">Secundilactobacillus pentosiphilus</name>
    <dbReference type="NCBI Taxonomy" id="1714682"/>
    <lineage>
        <taxon>Bacteria</taxon>
        <taxon>Bacillati</taxon>
        <taxon>Bacillota</taxon>
        <taxon>Bacilli</taxon>
        <taxon>Lactobacillales</taxon>
        <taxon>Lactobacillaceae</taxon>
        <taxon>Secundilactobacillus</taxon>
    </lineage>
</organism>
<evidence type="ECO:0000313" key="2">
    <source>
        <dbReference type="Proteomes" id="UP000198430"/>
    </source>
</evidence>
<sequence length="52" mass="6414">MANKRQRQIDKAMFEQLKHDIISRHGKKAYSKSVADYQLMLWKRTKKYDGWW</sequence>
<dbReference type="RefSeq" id="WP_179211670.1">
    <property type="nucleotide sequence ID" value="NZ_BCMH01000012.1"/>
</dbReference>
<gene>
    <name evidence="1" type="ORF">IWT140_01729</name>
</gene>
<evidence type="ECO:0000313" key="1">
    <source>
        <dbReference type="EMBL" id="GAX04092.1"/>
    </source>
</evidence>
<dbReference type="AlphaFoldDB" id="A0A1Z5IR75"/>
<reference evidence="1 2" key="1">
    <citation type="submission" date="2015-11" db="EMBL/GenBank/DDBJ databases">
        <title>Draft genome sequences of new species of the genus Lactobacillus isolated from orchardgrass silage.</title>
        <authorList>
            <person name="Tohno M."/>
            <person name="Tanizawa Y."/>
            <person name="Arita M."/>
        </authorList>
    </citation>
    <scope>NUCLEOTIDE SEQUENCE [LARGE SCALE GENOMIC DNA]</scope>
    <source>
        <strain evidence="1 2">IWT140</strain>
    </source>
</reference>
<comment type="caution">
    <text evidence="1">The sequence shown here is derived from an EMBL/GenBank/DDBJ whole genome shotgun (WGS) entry which is preliminary data.</text>
</comment>
<name>A0A1Z5IR75_9LACO</name>
<proteinExistence type="predicted"/>
<accession>A0A1Z5IR75</accession>
<dbReference type="Proteomes" id="UP000198430">
    <property type="component" value="Unassembled WGS sequence"/>
</dbReference>
<keyword evidence="2" id="KW-1185">Reference proteome</keyword>
<dbReference type="EMBL" id="BCMH01000012">
    <property type="protein sequence ID" value="GAX04092.1"/>
    <property type="molecule type" value="Genomic_DNA"/>
</dbReference>